<sequence length="94" mass="10243">MSNYILRRCLHEVSSTTTTAQTSNVTTSNNSDAVTSTTTSPTSDGKDNTNSTGESRNHSPILVVIMFSYKLVCWTSHAHIEPTNQTDLTLYTGT</sequence>
<dbReference type="AlphaFoldDB" id="A0A8S9YQU2"/>
<name>A0A8S9YQU2_9TREM</name>
<feature type="compositionally biased region" description="Low complexity" evidence="1">
    <location>
        <begin position="14"/>
        <end position="40"/>
    </location>
</feature>
<gene>
    <name evidence="2" type="ORF">EG68_07194</name>
</gene>
<keyword evidence="3" id="KW-1185">Reference proteome</keyword>
<evidence type="ECO:0000313" key="2">
    <source>
        <dbReference type="EMBL" id="KAF7255423.1"/>
    </source>
</evidence>
<organism evidence="2 3">
    <name type="scientific">Paragonimus skrjabini miyazakii</name>
    <dbReference type="NCBI Taxonomy" id="59628"/>
    <lineage>
        <taxon>Eukaryota</taxon>
        <taxon>Metazoa</taxon>
        <taxon>Spiralia</taxon>
        <taxon>Lophotrochozoa</taxon>
        <taxon>Platyhelminthes</taxon>
        <taxon>Trematoda</taxon>
        <taxon>Digenea</taxon>
        <taxon>Plagiorchiida</taxon>
        <taxon>Troglotremata</taxon>
        <taxon>Troglotrematidae</taxon>
        <taxon>Paragonimus</taxon>
    </lineage>
</organism>
<accession>A0A8S9YQU2</accession>
<feature type="region of interest" description="Disordered" evidence="1">
    <location>
        <begin position="14"/>
        <end position="57"/>
    </location>
</feature>
<protein>
    <submittedName>
        <fullName evidence="2">Uncharacterized protein</fullName>
    </submittedName>
</protein>
<comment type="caution">
    <text evidence="2">The sequence shown here is derived from an EMBL/GenBank/DDBJ whole genome shotgun (WGS) entry which is preliminary data.</text>
</comment>
<proteinExistence type="predicted"/>
<reference evidence="2" key="1">
    <citation type="submission" date="2019-07" db="EMBL/GenBank/DDBJ databases">
        <title>Annotation for the trematode Paragonimus miyazaki's.</title>
        <authorList>
            <person name="Choi Y.-J."/>
        </authorList>
    </citation>
    <scope>NUCLEOTIDE SEQUENCE</scope>
    <source>
        <strain evidence="2">Japan</strain>
    </source>
</reference>
<dbReference type="EMBL" id="JTDE01003995">
    <property type="protein sequence ID" value="KAF7255423.1"/>
    <property type="molecule type" value="Genomic_DNA"/>
</dbReference>
<evidence type="ECO:0000313" key="3">
    <source>
        <dbReference type="Proteomes" id="UP000822476"/>
    </source>
</evidence>
<evidence type="ECO:0000256" key="1">
    <source>
        <dbReference type="SAM" id="MobiDB-lite"/>
    </source>
</evidence>
<dbReference type="Proteomes" id="UP000822476">
    <property type="component" value="Unassembled WGS sequence"/>
</dbReference>